<reference evidence="2" key="1">
    <citation type="submission" date="2020-06" db="EMBL/GenBank/DDBJ databases">
        <title>WGS assembly of Ceratodon purpureus strain R40.</title>
        <authorList>
            <person name="Carey S.B."/>
            <person name="Jenkins J."/>
            <person name="Shu S."/>
            <person name="Lovell J.T."/>
            <person name="Sreedasyam A."/>
            <person name="Maumus F."/>
            <person name="Tiley G.P."/>
            <person name="Fernandez-Pozo N."/>
            <person name="Barry K."/>
            <person name="Chen C."/>
            <person name="Wang M."/>
            <person name="Lipzen A."/>
            <person name="Daum C."/>
            <person name="Saski C.A."/>
            <person name="Payton A.C."/>
            <person name="Mcbreen J.C."/>
            <person name="Conrad R.E."/>
            <person name="Kollar L.M."/>
            <person name="Olsson S."/>
            <person name="Huttunen S."/>
            <person name="Landis J.B."/>
            <person name="Wickett N.J."/>
            <person name="Johnson M.G."/>
            <person name="Rensing S.A."/>
            <person name="Grimwood J."/>
            <person name="Schmutz J."/>
            <person name="Mcdaniel S.F."/>
        </authorList>
    </citation>
    <scope>NUCLEOTIDE SEQUENCE</scope>
    <source>
        <strain evidence="2">R40</strain>
    </source>
</reference>
<feature type="signal peptide" evidence="1">
    <location>
        <begin position="1"/>
        <end position="21"/>
    </location>
</feature>
<keyword evidence="3" id="KW-1185">Reference proteome</keyword>
<keyword evidence="1" id="KW-0732">Signal</keyword>
<gene>
    <name evidence="2" type="ORF">KC19_2G079800</name>
</gene>
<protein>
    <submittedName>
        <fullName evidence="2">Uncharacterized protein</fullName>
    </submittedName>
</protein>
<sequence>MFKRSSSSLNMLRLLKLVTFATKANEKARSQRYMSEGVSGRDSLKKALSLRIQEVPKV</sequence>
<dbReference type="Proteomes" id="UP000822688">
    <property type="component" value="Chromosome 2"/>
</dbReference>
<evidence type="ECO:0000313" key="3">
    <source>
        <dbReference type="Proteomes" id="UP000822688"/>
    </source>
</evidence>
<proteinExistence type="predicted"/>
<dbReference type="EMBL" id="CM026422">
    <property type="protein sequence ID" value="KAG0586295.1"/>
    <property type="molecule type" value="Genomic_DNA"/>
</dbReference>
<accession>A0A8T0IT87</accession>
<evidence type="ECO:0000313" key="2">
    <source>
        <dbReference type="EMBL" id="KAG0586295.1"/>
    </source>
</evidence>
<evidence type="ECO:0000256" key="1">
    <source>
        <dbReference type="SAM" id="SignalP"/>
    </source>
</evidence>
<feature type="chain" id="PRO_5035779565" evidence="1">
    <location>
        <begin position="22"/>
        <end position="58"/>
    </location>
</feature>
<dbReference type="AlphaFoldDB" id="A0A8T0IT87"/>
<name>A0A8T0IT87_CERPU</name>
<comment type="caution">
    <text evidence="2">The sequence shown here is derived from an EMBL/GenBank/DDBJ whole genome shotgun (WGS) entry which is preliminary data.</text>
</comment>
<organism evidence="2 3">
    <name type="scientific">Ceratodon purpureus</name>
    <name type="common">Fire moss</name>
    <name type="synonym">Dicranum purpureum</name>
    <dbReference type="NCBI Taxonomy" id="3225"/>
    <lineage>
        <taxon>Eukaryota</taxon>
        <taxon>Viridiplantae</taxon>
        <taxon>Streptophyta</taxon>
        <taxon>Embryophyta</taxon>
        <taxon>Bryophyta</taxon>
        <taxon>Bryophytina</taxon>
        <taxon>Bryopsida</taxon>
        <taxon>Dicranidae</taxon>
        <taxon>Pseudoditrichales</taxon>
        <taxon>Ditrichaceae</taxon>
        <taxon>Ceratodon</taxon>
    </lineage>
</organism>